<feature type="transmembrane region" description="Helical" evidence="1">
    <location>
        <begin position="368"/>
        <end position="394"/>
    </location>
</feature>
<evidence type="ECO:0000313" key="3">
    <source>
        <dbReference type="Proteomes" id="UP001287286"/>
    </source>
</evidence>
<dbReference type="EMBL" id="JAWRVI010000142">
    <property type="protein sequence ID" value="KAK4074685.1"/>
    <property type="molecule type" value="Genomic_DNA"/>
</dbReference>
<proteinExistence type="predicted"/>
<keyword evidence="1" id="KW-1133">Transmembrane helix</keyword>
<sequence>MGTRIYQRRVDQMPAGHLSLGRVVAGLSIPEALASVVNSDFQVIKFIFLVATGEMMFFLWLVPVSNAAEIWKSRTHFENPFITVTRTFRVADTGHTKAAKSASLSYIDVWFALALMAAVDAFAIVINFNRSLIHQFHYFVSLRMMSLAFIASFGFLLLYDSEHNMPQQLWRRVGVVLLCCALYIASIVVPERLHKLLPARGICASRGSLRGFCEQMCAFDLTWWRALMLAGINGAAGFVITTAVPAEWSMLNPVVHITWEVTVLGLMSTKQTPRYIWFATPVVQASTCTDWGLRQVIASPRLVMAPWAFLALMLAGRLLLDLHLHTWFRRRLDLHWARSEILVSTTNLLVLFAAMLLVEYLGLPVVTFIKPIAVITMHALGVLVFLMPASYALAFNKIKTIRS</sequence>
<accession>A0ABR0BFN8</accession>
<feature type="transmembrane region" description="Helical" evidence="1">
    <location>
        <begin position="170"/>
        <end position="190"/>
    </location>
</feature>
<feature type="transmembrane region" description="Helical" evidence="1">
    <location>
        <begin position="302"/>
        <end position="320"/>
    </location>
</feature>
<gene>
    <name evidence="2" type="ORF">Purlil1_12879</name>
</gene>
<keyword evidence="3" id="KW-1185">Reference proteome</keyword>
<keyword evidence="1" id="KW-0812">Transmembrane</keyword>
<feature type="transmembrane region" description="Helical" evidence="1">
    <location>
        <begin position="226"/>
        <end position="246"/>
    </location>
</feature>
<organism evidence="2 3">
    <name type="scientific">Purpureocillium lilacinum</name>
    <name type="common">Paecilomyces lilacinus</name>
    <dbReference type="NCBI Taxonomy" id="33203"/>
    <lineage>
        <taxon>Eukaryota</taxon>
        <taxon>Fungi</taxon>
        <taxon>Dikarya</taxon>
        <taxon>Ascomycota</taxon>
        <taxon>Pezizomycotina</taxon>
        <taxon>Sordariomycetes</taxon>
        <taxon>Hypocreomycetidae</taxon>
        <taxon>Hypocreales</taxon>
        <taxon>Ophiocordycipitaceae</taxon>
        <taxon>Purpureocillium</taxon>
    </lineage>
</organism>
<feature type="transmembrane region" description="Helical" evidence="1">
    <location>
        <begin position="43"/>
        <end position="62"/>
    </location>
</feature>
<dbReference type="Proteomes" id="UP001287286">
    <property type="component" value="Unassembled WGS sequence"/>
</dbReference>
<feature type="transmembrane region" description="Helical" evidence="1">
    <location>
        <begin position="140"/>
        <end position="158"/>
    </location>
</feature>
<protein>
    <submittedName>
        <fullName evidence="2">Uncharacterized protein</fullName>
    </submittedName>
</protein>
<evidence type="ECO:0000313" key="2">
    <source>
        <dbReference type="EMBL" id="KAK4074685.1"/>
    </source>
</evidence>
<feature type="transmembrane region" description="Helical" evidence="1">
    <location>
        <begin position="341"/>
        <end position="362"/>
    </location>
</feature>
<evidence type="ECO:0000256" key="1">
    <source>
        <dbReference type="SAM" id="Phobius"/>
    </source>
</evidence>
<name>A0ABR0BFN8_PURLI</name>
<keyword evidence="1" id="KW-0472">Membrane</keyword>
<feature type="transmembrane region" description="Helical" evidence="1">
    <location>
        <begin position="109"/>
        <end position="128"/>
    </location>
</feature>
<reference evidence="2 3" key="1">
    <citation type="journal article" date="2024" name="Microbiol. Resour. Announc.">
        <title>Genome annotations for the ascomycete fungi Trichoderma harzianum, Trichoderma aggressivum, and Purpureocillium lilacinum.</title>
        <authorList>
            <person name="Beijen E.P.W."/>
            <person name="Ohm R.A."/>
        </authorList>
    </citation>
    <scope>NUCLEOTIDE SEQUENCE [LARGE SCALE GENOMIC DNA]</scope>
    <source>
        <strain evidence="2 3">CBS 150709</strain>
    </source>
</reference>
<comment type="caution">
    <text evidence="2">The sequence shown here is derived from an EMBL/GenBank/DDBJ whole genome shotgun (WGS) entry which is preliminary data.</text>
</comment>